<proteinExistence type="predicted"/>
<organism evidence="2 3">
    <name type="scientific">Trifolium subterraneum</name>
    <name type="common">Subterranean clover</name>
    <dbReference type="NCBI Taxonomy" id="3900"/>
    <lineage>
        <taxon>Eukaryota</taxon>
        <taxon>Viridiplantae</taxon>
        <taxon>Streptophyta</taxon>
        <taxon>Embryophyta</taxon>
        <taxon>Tracheophyta</taxon>
        <taxon>Spermatophyta</taxon>
        <taxon>Magnoliopsida</taxon>
        <taxon>eudicotyledons</taxon>
        <taxon>Gunneridae</taxon>
        <taxon>Pentapetalae</taxon>
        <taxon>rosids</taxon>
        <taxon>fabids</taxon>
        <taxon>Fabales</taxon>
        <taxon>Fabaceae</taxon>
        <taxon>Papilionoideae</taxon>
        <taxon>50 kb inversion clade</taxon>
        <taxon>NPAAA clade</taxon>
        <taxon>Hologalegina</taxon>
        <taxon>IRL clade</taxon>
        <taxon>Trifolieae</taxon>
        <taxon>Trifolium</taxon>
    </lineage>
</organism>
<feature type="compositionally biased region" description="Pro residues" evidence="1">
    <location>
        <begin position="64"/>
        <end position="73"/>
    </location>
</feature>
<evidence type="ECO:0000313" key="3">
    <source>
        <dbReference type="Proteomes" id="UP000242715"/>
    </source>
</evidence>
<keyword evidence="3" id="KW-1185">Reference proteome</keyword>
<dbReference type="AlphaFoldDB" id="A0A2Z6NZI6"/>
<evidence type="ECO:0000256" key="1">
    <source>
        <dbReference type="SAM" id="MobiDB-lite"/>
    </source>
</evidence>
<gene>
    <name evidence="2" type="ORF">TSUD_244800</name>
</gene>
<accession>A0A2Z6NZI6</accession>
<evidence type="ECO:0000313" key="2">
    <source>
        <dbReference type="EMBL" id="GAU41395.1"/>
    </source>
</evidence>
<protein>
    <submittedName>
        <fullName evidence="2">Uncharacterized protein</fullName>
    </submittedName>
</protein>
<dbReference type="EMBL" id="DF973862">
    <property type="protein sequence ID" value="GAU41395.1"/>
    <property type="molecule type" value="Genomic_DNA"/>
</dbReference>
<name>A0A2Z6NZI6_TRISU</name>
<reference evidence="3" key="1">
    <citation type="journal article" date="2017" name="Front. Plant Sci.">
        <title>Climate Clever Clovers: New Paradigm to Reduce the Environmental Footprint of Ruminants by Breeding Low Methanogenic Forages Utilizing Haplotype Variation.</title>
        <authorList>
            <person name="Kaur P."/>
            <person name="Appels R."/>
            <person name="Bayer P.E."/>
            <person name="Keeble-Gagnere G."/>
            <person name="Wang J."/>
            <person name="Hirakawa H."/>
            <person name="Shirasawa K."/>
            <person name="Vercoe P."/>
            <person name="Stefanova K."/>
            <person name="Durmic Z."/>
            <person name="Nichols P."/>
            <person name="Revell C."/>
            <person name="Isobe S.N."/>
            <person name="Edwards D."/>
            <person name="Erskine W."/>
        </authorList>
    </citation>
    <scope>NUCLEOTIDE SEQUENCE [LARGE SCALE GENOMIC DNA]</scope>
    <source>
        <strain evidence="3">cv. Daliak</strain>
    </source>
</reference>
<dbReference type="Proteomes" id="UP000242715">
    <property type="component" value="Unassembled WGS sequence"/>
</dbReference>
<sequence length="156" mass="16199">MDPASFNETHKQPQTNVPYSHPMPFPTNYSNPFVGGPTNPAAARPSYQPSYPAAAGPSYQPLRTPAPPPPPPSNVGYVPNFYQSNDGLAPSYFNMPSSSGTAPRQRGPPGLAMGAGAGALAAGAVMFGDNFMSGFDVPSGFGFGDPTFTIATDPLF</sequence>
<feature type="region of interest" description="Disordered" evidence="1">
    <location>
        <begin position="1"/>
        <end position="80"/>
    </location>
</feature>